<reference evidence="1" key="1">
    <citation type="submission" date="2024-12" db="EMBL/GenBank/DDBJ databases">
        <title>Comparative genomics and development of molecular markers within Purpureocillium lilacinum and among Purpureocillium species.</title>
        <authorList>
            <person name="Yeh Z.-Y."/>
            <person name="Ni N.-T."/>
            <person name="Lo P.-H."/>
            <person name="Mushyakhwo K."/>
            <person name="Lin C.-F."/>
            <person name="Nai Y.-S."/>
        </authorList>
    </citation>
    <scope>NUCLEOTIDE SEQUENCE</scope>
    <source>
        <strain evidence="1">NCHU-NPUST-175</strain>
    </source>
</reference>
<comment type="caution">
    <text evidence="1">The sequence shown here is derived from an EMBL/GenBank/DDBJ whole genome shotgun (WGS) entry which is preliminary data.</text>
</comment>
<proteinExistence type="predicted"/>
<evidence type="ECO:0000313" key="2">
    <source>
        <dbReference type="Proteomes" id="UP001638806"/>
    </source>
</evidence>
<keyword evidence="2" id="KW-1185">Reference proteome</keyword>
<organism evidence="1 2">
    <name type="scientific">Purpureocillium lilacinum</name>
    <name type="common">Paecilomyces lilacinus</name>
    <dbReference type="NCBI Taxonomy" id="33203"/>
    <lineage>
        <taxon>Eukaryota</taxon>
        <taxon>Fungi</taxon>
        <taxon>Dikarya</taxon>
        <taxon>Ascomycota</taxon>
        <taxon>Pezizomycotina</taxon>
        <taxon>Sordariomycetes</taxon>
        <taxon>Hypocreomycetidae</taxon>
        <taxon>Hypocreales</taxon>
        <taxon>Ophiocordycipitaceae</taxon>
        <taxon>Purpureocillium</taxon>
    </lineage>
</organism>
<protein>
    <submittedName>
        <fullName evidence="1">Uncharacterized protein</fullName>
    </submittedName>
</protein>
<name>A0ACC4DLC8_PURLI</name>
<evidence type="ECO:0000313" key="1">
    <source>
        <dbReference type="EMBL" id="KAL3957124.1"/>
    </source>
</evidence>
<gene>
    <name evidence="1" type="ORF">ACCO45_007702</name>
</gene>
<accession>A0ACC4DLC8</accession>
<dbReference type="EMBL" id="JBGNUJ010000007">
    <property type="protein sequence ID" value="KAL3957124.1"/>
    <property type="molecule type" value="Genomic_DNA"/>
</dbReference>
<dbReference type="Proteomes" id="UP001638806">
    <property type="component" value="Unassembled WGS sequence"/>
</dbReference>
<sequence length="700" mass="77678">MPTRSRSAAAATAAKKQAQAQQPATPPLAGCVVSFCGKFTPWGHTQTSFEALVRTLGGRAMKTVSKDATHLVCTQLDYRQGNDGKVKAAKDANVKIVQPEWLLESEKQGSPSRTTIISGRTQTLTFRRRRRRADDDEDGDDVDEKPQAKKQKANGKTRAKAAATVKDEDAVKEEKVVAEGQFMKKKGLTIPLDEYCQLANYQVYVDPDSGMIYDASLNQSSSTNNHNKFYRLQILRETTSGSFKTWTRWGRVGEAGQNAVLGNGTFQDALKNFEKKFKDKSGLPWDKRGDNPKPGKYAFVERSYNDDDSDEEMDDAEDKAGVKTEDGEEASTPDCTLPKPVQDLMEIIFNQAYFRDTMASLNYDANKLPLGKLSKATILRGFQQLKDLAALIDDPTLAKSKWDMTMAAATEHLSNTYYSLIPHAFGRNRPPSSTLKKEIELLESLSDMKDAADLLKMDSSSRSAQEVHALDRQFQSLGMEEMTPLAHDGAEFGQLRDYLNGSKGSTHSYSYKVQNIFRIERRGEDLRLRESKFANIPSDRRLLWHGSRVTNFGGILSQGLRIAPPRRPSRGTCSARASTSPTCRPSRPGTAALATPTATPCCCSARPSWETLQRLTHSSYHAGEDAAKNGMWSTLGQGSMGPSKWQDAGVVHESLKGIRMPDPGIKTGDTNVPNTTLFYNEYICYDVAQVKLRYLFHVKL</sequence>